<dbReference type="SUPFAM" id="SSF51004">
    <property type="entry name" value="C-terminal (heme d1) domain of cytochrome cd1-nitrite reductase"/>
    <property type="match status" value="1"/>
</dbReference>
<accession>A0ABQ1Y8J2</accession>
<evidence type="ECO:0008006" key="4">
    <source>
        <dbReference type="Google" id="ProtNLM"/>
    </source>
</evidence>
<dbReference type="Gene3D" id="2.130.10.10">
    <property type="entry name" value="YVTN repeat-like/Quinoprotein amine dehydrogenase"/>
    <property type="match status" value="1"/>
</dbReference>
<reference evidence="3" key="1">
    <citation type="journal article" date="2019" name="Int. J. Syst. Evol. Microbiol.">
        <title>The Global Catalogue of Microorganisms (GCM) 10K type strain sequencing project: providing services to taxonomists for standard genome sequencing and annotation.</title>
        <authorList>
            <consortium name="The Broad Institute Genomics Platform"/>
            <consortium name="The Broad Institute Genome Sequencing Center for Infectious Disease"/>
            <person name="Wu L."/>
            <person name="Ma J."/>
        </authorList>
    </citation>
    <scope>NUCLEOTIDE SEQUENCE [LARGE SCALE GENOMIC DNA]</scope>
    <source>
        <strain evidence="3">CGMCC 1.12769</strain>
    </source>
</reference>
<proteinExistence type="inferred from homology"/>
<dbReference type="Pfam" id="PF10282">
    <property type="entry name" value="Lactonase"/>
    <property type="match status" value="1"/>
</dbReference>
<protein>
    <recommendedName>
        <fullName evidence="4">6-phosphogluconolactonase</fullName>
    </recommendedName>
</protein>
<dbReference type="InterPro" id="IPR011048">
    <property type="entry name" value="Haem_d1_sf"/>
</dbReference>
<keyword evidence="3" id="KW-1185">Reference proteome</keyword>
<sequence>MLEQQRLLLFVGSYAEESDPGIYVYELNQTNGEMKLLDQKSGLKNPTFVNVDGRSHKLYSIAETKDENGERIGEVVSFEIDPVQGTLSECKRTVTLRPSTSHIQRDRKDQYLILSGYHGGNVGLVKINNGGIAEELTDEKLHQGHGADPVRQDRPHPHSTLCSPDNRFVFVADLGLDAIKIYKLDPDQNELIYHGEALTPPGCGPRHLAFHPNGRYLYSINEVNSSITAFAYDPESGQLTSVETVPTLPADYSDENTTAEIAISTNGLFLYGSNRGHDSIALFAIDPANGKLTFIEHVSTEGGHPRHFALTPDGGHLIVANRDTDQLNLFRVDSQNGRLTYTGQSAHVSKPVCVQPVLFNL</sequence>
<organism evidence="2 3">
    <name type="scientific">Paenibacillus segetis</name>
    <dbReference type="NCBI Taxonomy" id="1325360"/>
    <lineage>
        <taxon>Bacteria</taxon>
        <taxon>Bacillati</taxon>
        <taxon>Bacillota</taxon>
        <taxon>Bacilli</taxon>
        <taxon>Bacillales</taxon>
        <taxon>Paenibacillaceae</taxon>
        <taxon>Paenibacillus</taxon>
    </lineage>
</organism>
<evidence type="ECO:0000313" key="2">
    <source>
        <dbReference type="EMBL" id="GGH16499.1"/>
    </source>
</evidence>
<comment type="caution">
    <text evidence="2">The sequence shown here is derived from an EMBL/GenBank/DDBJ whole genome shotgun (WGS) entry which is preliminary data.</text>
</comment>
<evidence type="ECO:0000256" key="1">
    <source>
        <dbReference type="ARBA" id="ARBA00005564"/>
    </source>
</evidence>
<dbReference type="InterPro" id="IPR015943">
    <property type="entry name" value="WD40/YVTN_repeat-like_dom_sf"/>
</dbReference>
<dbReference type="InterPro" id="IPR050282">
    <property type="entry name" value="Cycloisomerase_2"/>
</dbReference>
<gene>
    <name evidence="2" type="ORF">GCM10008013_11300</name>
</gene>
<dbReference type="PANTHER" id="PTHR30344">
    <property type="entry name" value="6-PHOSPHOGLUCONOLACTONASE-RELATED"/>
    <property type="match status" value="1"/>
</dbReference>
<dbReference type="Proteomes" id="UP000659344">
    <property type="component" value="Unassembled WGS sequence"/>
</dbReference>
<dbReference type="PANTHER" id="PTHR30344:SF1">
    <property type="entry name" value="6-PHOSPHOGLUCONOLACTONASE"/>
    <property type="match status" value="1"/>
</dbReference>
<name>A0ABQ1Y8J2_9BACL</name>
<dbReference type="EMBL" id="BMFT01000001">
    <property type="protein sequence ID" value="GGH16499.1"/>
    <property type="molecule type" value="Genomic_DNA"/>
</dbReference>
<comment type="similarity">
    <text evidence="1">Belongs to the cycloisomerase 2 family.</text>
</comment>
<dbReference type="RefSeq" id="WP_188536648.1">
    <property type="nucleotide sequence ID" value="NZ_BMFT01000001.1"/>
</dbReference>
<dbReference type="InterPro" id="IPR019405">
    <property type="entry name" value="Lactonase_7-beta_prop"/>
</dbReference>
<evidence type="ECO:0000313" key="3">
    <source>
        <dbReference type="Proteomes" id="UP000659344"/>
    </source>
</evidence>